<evidence type="ECO:0000256" key="10">
    <source>
        <dbReference type="ARBA" id="ARBA00022840"/>
    </source>
</evidence>
<dbReference type="GO" id="GO:0005524">
    <property type="term" value="F:ATP binding"/>
    <property type="evidence" value="ECO:0007669"/>
    <property type="project" value="UniProtKB-KW"/>
</dbReference>
<evidence type="ECO:0000256" key="5">
    <source>
        <dbReference type="ARBA" id="ARBA00019973"/>
    </source>
</evidence>
<dbReference type="EMBL" id="JAULSR010000002">
    <property type="protein sequence ID" value="KAK0629533.1"/>
    <property type="molecule type" value="Genomic_DNA"/>
</dbReference>
<dbReference type="SMART" id="SM00220">
    <property type="entry name" value="S_TKc"/>
    <property type="match status" value="1"/>
</dbReference>
<sequence>MSSPTSQHDRESSQDTVPEYWYRAAGPPEDVEDTEHYRPGGFHPVLLGDILDNRLKVVHKLGVGGQAVVWLCRDLKLERWLAVKMLMAEDSKEDCPDLKHCGLFRDGSLDDSELRHLALPLGHFWIDGPNGRNLCIVLPLLGPPISHAEGNRLWDYKRESDVAVLEDICFQLAQAMKAMHSKGLCHGDFRIDNIMFRLTDDIHDLGEEEIIQLLDPPEVRSVYKIPNKEHPDYASKEAHEDEAELEQHRNPRYDDFDYDSDFDGSEDMHFDERFDETLGPHVPKYLVLPTGLSFSRKAHHRYITTSIAVIDFGVSYIALDAAANNKKFTGIPAACAPPEEFLRTGPLGFPSDIWSLAVAIFHVIADTAPFSDVYGLKTMIVALEIYLGPLPLRYRQAWIDCLTIRDALRDSDTKRDTFGPDGQLLPVSTISGTQDSRSKKILEEWGVPLSSFEASLLKVLGYRRKNNDGEQVSGGRGRKYHDYHSTPARISALLDMLKKMLRWIPEDRLTIDEVLSHPWLNRDDDTTTFPRTELETRGRKLRREHGDEHGGKQEDKRASSPNSQVSHNDHKRAAFLGLSNPVSPSGPKSDGENGGEQPEFKKDSSKRDSSPSSQVSHDGHKRAASPGSSNPTRAAGSGSDGYMGDGKRGVKRAASPVSSTHSTTGGPKSVGLPSSDSAPTTTSEAQKGWMSNFVLPDTSLFRIIARLFRQFYES</sequence>
<evidence type="ECO:0000313" key="17">
    <source>
        <dbReference type="EMBL" id="KAK0629533.1"/>
    </source>
</evidence>
<keyword evidence="9 17" id="KW-0418">Kinase</keyword>
<dbReference type="InterPro" id="IPR011009">
    <property type="entry name" value="Kinase-like_dom_sf"/>
</dbReference>
<dbReference type="PROSITE" id="PS00109">
    <property type="entry name" value="PROTEIN_KINASE_TYR"/>
    <property type="match status" value="1"/>
</dbReference>
<feature type="region of interest" description="Disordered" evidence="15">
    <location>
        <begin position="520"/>
        <end position="691"/>
    </location>
</feature>
<dbReference type="Proteomes" id="UP001174934">
    <property type="component" value="Unassembled WGS sequence"/>
</dbReference>
<dbReference type="Pfam" id="PF00069">
    <property type="entry name" value="Pkinase"/>
    <property type="match status" value="1"/>
</dbReference>
<comment type="caution">
    <text evidence="17">The sequence shown here is derived from an EMBL/GenBank/DDBJ whole genome shotgun (WGS) entry which is preliminary data.</text>
</comment>
<evidence type="ECO:0000259" key="16">
    <source>
        <dbReference type="PROSITE" id="PS50011"/>
    </source>
</evidence>
<evidence type="ECO:0000256" key="7">
    <source>
        <dbReference type="ARBA" id="ARBA00022679"/>
    </source>
</evidence>
<feature type="compositionally biased region" description="Basic and acidic residues" evidence="15">
    <location>
        <begin position="532"/>
        <end position="558"/>
    </location>
</feature>
<gene>
    <name evidence="17" type="ORF">B0T17DRAFT_506075</name>
</gene>
<evidence type="ECO:0000256" key="8">
    <source>
        <dbReference type="ARBA" id="ARBA00022741"/>
    </source>
</evidence>
<dbReference type="PANTHER" id="PTHR45646">
    <property type="entry name" value="SERINE/THREONINE-PROTEIN KINASE DOA-RELATED"/>
    <property type="match status" value="1"/>
</dbReference>
<dbReference type="Gene3D" id="1.10.510.10">
    <property type="entry name" value="Transferase(Phosphotransferase) domain 1"/>
    <property type="match status" value="1"/>
</dbReference>
<comment type="function">
    <text evidence="1">Component of the EKC/KEOPS complex that is required for the formation of a threonylcarbamoyl group on adenosine at position 37 (t(6)A37) in tRNAs that read codons beginning with adenine. The complex is probably involved in the transfer of the threonylcarbamoyl moiety of threonylcarbamoyl-AMP (TC-AMP) to the N6 group of A37. BUD32 has ATPase activity in the context of the EKC/KEOPS complex and likely plays a supporting role to the catalytic subunit KAE1. The EKC/KEOPS complex also promotes both telomere uncapping and telomere elongation. The complex is required for efficient recruitment of transcriptional coactivators.</text>
</comment>
<comment type="catalytic activity">
    <reaction evidence="13">
        <text>L-threonyl-[protein] + ATP = O-phospho-L-threonyl-[protein] + ADP + H(+)</text>
        <dbReference type="Rhea" id="RHEA:46608"/>
        <dbReference type="Rhea" id="RHEA-COMP:11060"/>
        <dbReference type="Rhea" id="RHEA-COMP:11605"/>
        <dbReference type="ChEBI" id="CHEBI:15378"/>
        <dbReference type="ChEBI" id="CHEBI:30013"/>
        <dbReference type="ChEBI" id="CHEBI:30616"/>
        <dbReference type="ChEBI" id="CHEBI:61977"/>
        <dbReference type="ChEBI" id="CHEBI:456216"/>
        <dbReference type="EC" id="2.7.11.1"/>
    </reaction>
</comment>
<feature type="region of interest" description="Disordered" evidence="15">
    <location>
        <begin position="1"/>
        <end position="20"/>
    </location>
</feature>
<feature type="domain" description="Protein kinase" evidence="16">
    <location>
        <begin position="55"/>
        <end position="520"/>
    </location>
</feature>
<protein>
    <recommendedName>
        <fullName evidence="5">EKC/KEOPS complex subunit BUD32</fullName>
        <ecNumber evidence="3">2.7.11.1</ecNumber>
    </recommendedName>
    <alternativeName>
        <fullName evidence="11 12">Atypical Serine/threonine protein kinase BUD32</fullName>
    </alternativeName>
    <alternativeName>
        <fullName evidence="4">EKC/KEOPS complex subunit bud32</fullName>
    </alternativeName>
</protein>
<evidence type="ECO:0000256" key="6">
    <source>
        <dbReference type="ARBA" id="ARBA00022527"/>
    </source>
</evidence>
<dbReference type="InterPro" id="IPR008266">
    <property type="entry name" value="Tyr_kinase_AS"/>
</dbReference>
<evidence type="ECO:0000256" key="13">
    <source>
        <dbReference type="ARBA" id="ARBA00047899"/>
    </source>
</evidence>
<keyword evidence="6" id="KW-0723">Serine/threonine-protein kinase</keyword>
<evidence type="ECO:0000256" key="4">
    <source>
        <dbReference type="ARBA" id="ARBA00013948"/>
    </source>
</evidence>
<organism evidence="17 18">
    <name type="scientific">Bombardia bombarda</name>
    <dbReference type="NCBI Taxonomy" id="252184"/>
    <lineage>
        <taxon>Eukaryota</taxon>
        <taxon>Fungi</taxon>
        <taxon>Dikarya</taxon>
        <taxon>Ascomycota</taxon>
        <taxon>Pezizomycotina</taxon>
        <taxon>Sordariomycetes</taxon>
        <taxon>Sordariomycetidae</taxon>
        <taxon>Sordariales</taxon>
        <taxon>Lasiosphaeriaceae</taxon>
        <taxon>Bombardia</taxon>
    </lineage>
</organism>
<accession>A0AA39X8Z8</accession>
<keyword evidence="10" id="KW-0067">ATP-binding</keyword>
<evidence type="ECO:0000256" key="15">
    <source>
        <dbReference type="SAM" id="MobiDB-lite"/>
    </source>
</evidence>
<dbReference type="GO" id="GO:0004674">
    <property type="term" value="F:protein serine/threonine kinase activity"/>
    <property type="evidence" value="ECO:0007669"/>
    <property type="project" value="UniProtKB-KW"/>
</dbReference>
<keyword evidence="18" id="KW-1185">Reference proteome</keyword>
<keyword evidence="7" id="KW-0808">Transferase</keyword>
<dbReference type="InterPro" id="IPR051175">
    <property type="entry name" value="CLK_kinases"/>
</dbReference>
<dbReference type="GO" id="GO:0005634">
    <property type="term" value="C:nucleus"/>
    <property type="evidence" value="ECO:0007669"/>
    <property type="project" value="TreeGrafter"/>
</dbReference>
<feature type="compositionally biased region" description="Polar residues" evidence="15">
    <location>
        <begin position="656"/>
        <end position="685"/>
    </location>
</feature>
<feature type="region of interest" description="Disordered" evidence="15">
    <location>
        <begin position="230"/>
        <end position="250"/>
    </location>
</feature>
<keyword evidence="8" id="KW-0547">Nucleotide-binding</keyword>
<dbReference type="AlphaFoldDB" id="A0AA39X8Z8"/>
<dbReference type="GO" id="GO:0043484">
    <property type="term" value="P:regulation of RNA splicing"/>
    <property type="evidence" value="ECO:0007669"/>
    <property type="project" value="TreeGrafter"/>
</dbReference>
<reference evidence="17" key="1">
    <citation type="submission" date="2023-06" db="EMBL/GenBank/DDBJ databases">
        <title>Genome-scale phylogeny and comparative genomics of the fungal order Sordariales.</title>
        <authorList>
            <consortium name="Lawrence Berkeley National Laboratory"/>
            <person name="Hensen N."/>
            <person name="Bonometti L."/>
            <person name="Westerberg I."/>
            <person name="Brannstrom I.O."/>
            <person name="Guillou S."/>
            <person name="Cros-Aarteil S."/>
            <person name="Calhoun S."/>
            <person name="Haridas S."/>
            <person name="Kuo A."/>
            <person name="Mondo S."/>
            <person name="Pangilinan J."/>
            <person name="Riley R."/>
            <person name="LaButti K."/>
            <person name="Andreopoulos B."/>
            <person name="Lipzen A."/>
            <person name="Chen C."/>
            <person name="Yanf M."/>
            <person name="Daum C."/>
            <person name="Ng V."/>
            <person name="Clum A."/>
            <person name="Steindorff A."/>
            <person name="Ohm R."/>
            <person name="Martin F."/>
            <person name="Silar P."/>
            <person name="Natvig D."/>
            <person name="Lalanne C."/>
            <person name="Gautier V."/>
            <person name="Ament-velasquez S.L."/>
            <person name="Kruys A."/>
            <person name="Hutchinson M.I."/>
            <person name="Powell A.J."/>
            <person name="Barry K."/>
            <person name="Miller A.N."/>
            <person name="Grigoriev I.V."/>
            <person name="Debuchy R."/>
            <person name="Gladieux P."/>
            <person name="Thoren M.H."/>
            <person name="Johannesson H."/>
        </authorList>
    </citation>
    <scope>NUCLEOTIDE SEQUENCE</scope>
    <source>
        <strain evidence="17">SMH3391-2</strain>
    </source>
</reference>
<evidence type="ECO:0000256" key="11">
    <source>
        <dbReference type="ARBA" id="ARBA00030980"/>
    </source>
</evidence>
<dbReference type="Gene3D" id="3.30.200.20">
    <property type="entry name" value="Phosphorylase Kinase, domain 1"/>
    <property type="match status" value="1"/>
</dbReference>
<evidence type="ECO:0000313" key="18">
    <source>
        <dbReference type="Proteomes" id="UP001174934"/>
    </source>
</evidence>
<evidence type="ECO:0000256" key="14">
    <source>
        <dbReference type="ARBA" id="ARBA00048679"/>
    </source>
</evidence>
<comment type="catalytic activity">
    <reaction evidence="14">
        <text>L-seryl-[protein] + ATP = O-phospho-L-seryl-[protein] + ADP + H(+)</text>
        <dbReference type="Rhea" id="RHEA:17989"/>
        <dbReference type="Rhea" id="RHEA-COMP:9863"/>
        <dbReference type="Rhea" id="RHEA-COMP:11604"/>
        <dbReference type="ChEBI" id="CHEBI:15378"/>
        <dbReference type="ChEBI" id="CHEBI:29999"/>
        <dbReference type="ChEBI" id="CHEBI:30616"/>
        <dbReference type="ChEBI" id="CHEBI:83421"/>
        <dbReference type="ChEBI" id="CHEBI:456216"/>
        <dbReference type="EC" id="2.7.11.1"/>
    </reaction>
</comment>
<evidence type="ECO:0000256" key="1">
    <source>
        <dbReference type="ARBA" id="ARBA00003747"/>
    </source>
</evidence>
<dbReference type="PROSITE" id="PS50011">
    <property type="entry name" value="PROTEIN_KINASE_DOM"/>
    <property type="match status" value="1"/>
</dbReference>
<evidence type="ECO:0000256" key="9">
    <source>
        <dbReference type="ARBA" id="ARBA00022777"/>
    </source>
</evidence>
<evidence type="ECO:0000256" key="12">
    <source>
        <dbReference type="ARBA" id="ARBA00033194"/>
    </source>
</evidence>
<dbReference type="InterPro" id="IPR000719">
    <property type="entry name" value="Prot_kinase_dom"/>
</dbReference>
<comment type="subunit">
    <text evidence="2">Component of the EKC/KEOPS complex composed of at least BUD32, CGI121, GON7, KAE1 and PCC1; the whole complex dimerizes.</text>
</comment>
<name>A0AA39X8Z8_9PEZI</name>
<feature type="compositionally biased region" description="Basic and acidic residues" evidence="15">
    <location>
        <begin position="598"/>
        <end position="609"/>
    </location>
</feature>
<evidence type="ECO:0000256" key="2">
    <source>
        <dbReference type="ARBA" id="ARBA00011534"/>
    </source>
</evidence>
<dbReference type="PANTHER" id="PTHR45646:SF11">
    <property type="entry name" value="SERINE_THREONINE-PROTEIN KINASE DOA"/>
    <property type="match status" value="1"/>
</dbReference>
<dbReference type="SUPFAM" id="SSF56112">
    <property type="entry name" value="Protein kinase-like (PK-like)"/>
    <property type="match status" value="1"/>
</dbReference>
<evidence type="ECO:0000256" key="3">
    <source>
        <dbReference type="ARBA" id="ARBA00012513"/>
    </source>
</evidence>
<proteinExistence type="predicted"/>
<dbReference type="EC" id="2.7.11.1" evidence="3"/>